<keyword evidence="1 2" id="KW-0732">Signal</keyword>
<dbReference type="PANTHER" id="PTHR33619">
    <property type="entry name" value="POLYSACCHARIDE EXPORT PROTEIN GFCE-RELATED"/>
    <property type="match status" value="1"/>
</dbReference>
<evidence type="ECO:0000313" key="6">
    <source>
        <dbReference type="EMBL" id="KJY73964.1"/>
    </source>
</evidence>
<evidence type="ECO:0000256" key="1">
    <source>
        <dbReference type="ARBA" id="ARBA00022729"/>
    </source>
</evidence>
<accession>A0A2A2MUC9</accession>
<dbReference type="PANTHER" id="PTHR33619:SF3">
    <property type="entry name" value="POLYSACCHARIDE EXPORT PROTEIN GFCE-RELATED"/>
    <property type="match status" value="1"/>
</dbReference>
<protein>
    <submittedName>
        <fullName evidence="6">Polysaccharide biosynthesis/export family protein</fullName>
    </submittedName>
    <submittedName>
        <fullName evidence="7">Polysaccharide export protein</fullName>
    </submittedName>
</protein>
<evidence type="ECO:0000313" key="7">
    <source>
        <dbReference type="EMBL" id="NOJ23828.1"/>
    </source>
</evidence>
<name>A0A2A2MUC9_9VIBR</name>
<dbReference type="EMBL" id="VTXP01000006">
    <property type="protein sequence ID" value="NOJ23828.1"/>
    <property type="molecule type" value="Genomic_DNA"/>
</dbReference>
<dbReference type="KEGG" id="vcy:IX92_22570"/>
<dbReference type="GO" id="GO:0015159">
    <property type="term" value="F:polysaccharide transmembrane transporter activity"/>
    <property type="evidence" value="ECO:0007669"/>
    <property type="project" value="InterPro"/>
</dbReference>
<sequence>MKSLFSILLLCVSFQVFASDELYRLGVGDLIKVQVYDEPELSLETRVSDSGSIDYPFLGSIALKGRTLREVKQSIHDGLLDGYLVNPNVYVSVVEYRPYFINGEVITSGGYPFHPGLTVNKAITIAGGFTERASKSKIFVSSSDEPDSKPTRVSLLHRIQPGDIITVEESFF</sequence>
<dbReference type="EMBL" id="CP009618">
    <property type="protein sequence ID" value="AIW21764.1"/>
    <property type="molecule type" value="Genomic_DNA"/>
</dbReference>
<reference evidence="7 9" key="3">
    <citation type="submission" date="2019-09" db="EMBL/GenBank/DDBJ databases">
        <title>Draft genome sequencing and comparative genomics of hatchery-associated Vibrios.</title>
        <authorList>
            <person name="Kehlet-Delgado H."/>
            <person name="Mueller R.S."/>
        </authorList>
    </citation>
    <scope>NUCLEOTIDE SEQUENCE [LARGE SCALE GENOMIC DNA]</scope>
    <source>
        <strain evidence="7 9">09-121-3</strain>
    </source>
</reference>
<dbReference type="STRING" id="190893.BA953_18790"/>
<proteinExistence type="predicted"/>
<evidence type="ECO:0000259" key="4">
    <source>
        <dbReference type="Pfam" id="PF10531"/>
    </source>
</evidence>
<gene>
    <name evidence="7" type="ORF">F0238_13915</name>
    <name evidence="5" type="ORF">IX92_22570</name>
    <name evidence="6" type="ORF">TW71_09650</name>
</gene>
<feature type="chain" id="PRO_5044572778" evidence="2">
    <location>
        <begin position="19"/>
        <end position="172"/>
    </location>
</feature>
<keyword evidence="8" id="KW-1185">Reference proteome</keyword>
<reference evidence="5 8" key="1">
    <citation type="submission" date="2014-10" db="EMBL/GenBank/DDBJ databases">
        <title>The Complete Genome Sequence for the Shellfish Pathogen Vibrio coralliilyticus RE98 Isolated from a Shellfish Hatchery.</title>
        <authorList>
            <person name="Richards G.P."/>
            <person name="Bono J.L."/>
            <person name="Watson M.A."/>
            <person name="Needleman D.S."/>
        </authorList>
    </citation>
    <scope>NUCLEOTIDE SEQUENCE [LARGE SCALE GENOMIC DNA]</scope>
    <source>
        <strain evidence="5 8">RE98</strain>
    </source>
</reference>
<feature type="domain" description="Polysaccharide export protein N-terminal" evidence="3">
    <location>
        <begin position="20"/>
        <end position="93"/>
    </location>
</feature>
<dbReference type="InterPro" id="IPR019554">
    <property type="entry name" value="Soluble_ligand-bd"/>
</dbReference>
<dbReference type="RefSeq" id="WP_040121360.1">
    <property type="nucleotide sequence ID" value="NZ_CP009265.1"/>
</dbReference>
<reference evidence="6" key="2">
    <citation type="journal article" date="2015" name="BMC Genomics">
        <title>Genome mining reveals unlocked bioactive potential of marine Gram-negative bacteria.</title>
        <authorList>
            <person name="Machado H."/>
            <person name="Sonnenschein E.C."/>
            <person name="Melchiorsen J."/>
            <person name="Gram L."/>
        </authorList>
    </citation>
    <scope>NUCLEOTIDE SEQUENCE</scope>
    <source>
        <strain evidence="6">S2052</strain>
    </source>
</reference>
<dbReference type="Gene3D" id="3.30.1950.10">
    <property type="entry name" value="wza like domain"/>
    <property type="match status" value="1"/>
</dbReference>
<evidence type="ECO:0000256" key="2">
    <source>
        <dbReference type="SAM" id="SignalP"/>
    </source>
</evidence>
<dbReference type="KEGG" id="vct:JV59_17025"/>
<dbReference type="GeneID" id="93943586"/>
<dbReference type="Pfam" id="PF10531">
    <property type="entry name" value="SLBB"/>
    <property type="match status" value="1"/>
</dbReference>
<feature type="signal peptide" evidence="2">
    <location>
        <begin position="1"/>
        <end position="18"/>
    </location>
</feature>
<dbReference type="EMBL" id="JXXR01000010">
    <property type="protein sequence ID" value="KJY73964.1"/>
    <property type="molecule type" value="Genomic_DNA"/>
</dbReference>
<evidence type="ECO:0000313" key="5">
    <source>
        <dbReference type="EMBL" id="AIW21764.1"/>
    </source>
</evidence>
<dbReference type="Proteomes" id="UP000030081">
    <property type="component" value="Chromosome 2"/>
</dbReference>
<dbReference type="InterPro" id="IPR049712">
    <property type="entry name" value="Poly_export"/>
</dbReference>
<evidence type="ECO:0000313" key="8">
    <source>
        <dbReference type="Proteomes" id="UP000030081"/>
    </source>
</evidence>
<organism evidence="6">
    <name type="scientific">Vibrio coralliilyticus</name>
    <dbReference type="NCBI Taxonomy" id="190893"/>
    <lineage>
        <taxon>Bacteria</taxon>
        <taxon>Pseudomonadati</taxon>
        <taxon>Pseudomonadota</taxon>
        <taxon>Gammaproteobacteria</taxon>
        <taxon>Vibrionales</taxon>
        <taxon>Vibrionaceae</taxon>
        <taxon>Vibrio</taxon>
    </lineage>
</organism>
<evidence type="ECO:0000313" key="9">
    <source>
        <dbReference type="Proteomes" id="UP000576645"/>
    </source>
</evidence>
<dbReference type="Proteomes" id="UP000576645">
    <property type="component" value="Unassembled WGS sequence"/>
</dbReference>
<dbReference type="AlphaFoldDB" id="A0A2A2MUC9"/>
<evidence type="ECO:0000259" key="3">
    <source>
        <dbReference type="Pfam" id="PF02563"/>
    </source>
</evidence>
<dbReference type="InterPro" id="IPR003715">
    <property type="entry name" value="Poly_export_N"/>
</dbReference>
<dbReference type="Pfam" id="PF02563">
    <property type="entry name" value="Poly_export"/>
    <property type="match status" value="1"/>
</dbReference>
<feature type="domain" description="Soluble ligand binding" evidence="4">
    <location>
        <begin position="100"/>
        <end position="142"/>
    </location>
</feature>